<dbReference type="Pfam" id="PF09209">
    <property type="entry name" value="CecR_C"/>
    <property type="match status" value="1"/>
</dbReference>
<keyword evidence="5" id="KW-1185">Reference proteome</keyword>
<feature type="domain" description="HTH tetR-type" evidence="3">
    <location>
        <begin position="35"/>
        <end position="95"/>
    </location>
</feature>
<evidence type="ECO:0000313" key="5">
    <source>
        <dbReference type="Proteomes" id="UP000001784"/>
    </source>
</evidence>
<dbReference type="GO" id="GO:0003700">
    <property type="term" value="F:DNA-binding transcription factor activity"/>
    <property type="evidence" value="ECO:0007669"/>
    <property type="project" value="TreeGrafter"/>
</dbReference>
<dbReference type="SUPFAM" id="SSF46689">
    <property type="entry name" value="Homeodomain-like"/>
    <property type="match status" value="1"/>
</dbReference>
<gene>
    <name evidence="4" type="ordered locus">Sfum_3173</name>
</gene>
<dbReference type="GO" id="GO:0000976">
    <property type="term" value="F:transcription cis-regulatory region binding"/>
    <property type="evidence" value="ECO:0007669"/>
    <property type="project" value="TreeGrafter"/>
</dbReference>
<protein>
    <submittedName>
        <fullName evidence="4">Transcriptional regulator, TetR family</fullName>
    </submittedName>
</protein>
<evidence type="ECO:0000256" key="2">
    <source>
        <dbReference type="PROSITE-ProRule" id="PRU00335"/>
    </source>
</evidence>
<keyword evidence="1 2" id="KW-0238">DNA-binding</keyword>
<dbReference type="SUPFAM" id="SSF48498">
    <property type="entry name" value="Tetracyclin repressor-like, C-terminal domain"/>
    <property type="match status" value="1"/>
</dbReference>
<proteinExistence type="predicted"/>
<evidence type="ECO:0000313" key="4">
    <source>
        <dbReference type="EMBL" id="ABK18846.1"/>
    </source>
</evidence>
<dbReference type="Gene3D" id="1.10.357.10">
    <property type="entry name" value="Tetracycline Repressor, domain 2"/>
    <property type="match status" value="1"/>
</dbReference>
<dbReference type="InParanoid" id="A0LN44"/>
<dbReference type="PANTHER" id="PTHR30055">
    <property type="entry name" value="HTH-TYPE TRANSCRIPTIONAL REGULATOR RUTR"/>
    <property type="match status" value="1"/>
</dbReference>
<dbReference type="STRING" id="335543.Sfum_3173"/>
<dbReference type="FunCoup" id="A0LN44">
    <property type="interactions" value="15"/>
</dbReference>
<name>A0LN44_SYNFM</name>
<dbReference type="InterPro" id="IPR023772">
    <property type="entry name" value="DNA-bd_HTH_TetR-type_CS"/>
</dbReference>
<dbReference type="Pfam" id="PF00440">
    <property type="entry name" value="TetR_N"/>
    <property type="match status" value="1"/>
</dbReference>
<dbReference type="InterPro" id="IPR001647">
    <property type="entry name" value="HTH_TetR"/>
</dbReference>
<dbReference type="Gene3D" id="1.10.10.60">
    <property type="entry name" value="Homeodomain-like"/>
    <property type="match status" value="1"/>
</dbReference>
<dbReference type="KEGG" id="sfu:Sfum_3173"/>
<dbReference type="InterPro" id="IPR009057">
    <property type="entry name" value="Homeodomain-like_sf"/>
</dbReference>
<dbReference type="InterPro" id="IPR015292">
    <property type="entry name" value="Tscrpt_reg_YbiH_C"/>
</dbReference>
<evidence type="ECO:0000259" key="3">
    <source>
        <dbReference type="PROSITE" id="PS50977"/>
    </source>
</evidence>
<dbReference type="InterPro" id="IPR050109">
    <property type="entry name" value="HTH-type_TetR-like_transc_reg"/>
</dbReference>
<dbReference type="InterPro" id="IPR036271">
    <property type="entry name" value="Tet_transcr_reg_TetR-rel_C_sf"/>
</dbReference>
<feature type="DNA-binding region" description="H-T-H motif" evidence="2">
    <location>
        <begin position="58"/>
        <end position="77"/>
    </location>
</feature>
<reference evidence="4 5" key="1">
    <citation type="submission" date="2006-10" db="EMBL/GenBank/DDBJ databases">
        <title>Complete sequence of Syntrophobacter fumaroxidans MPOB.</title>
        <authorList>
            <consortium name="US DOE Joint Genome Institute"/>
            <person name="Copeland A."/>
            <person name="Lucas S."/>
            <person name="Lapidus A."/>
            <person name="Barry K."/>
            <person name="Detter J.C."/>
            <person name="Glavina del Rio T."/>
            <person name="Hammon N."/>
            <person name="Israni S."/>
            <person name="Pitluck S."/>
            <person name="Goltsman E.G."/>
            <person name="Martinez M."/>
            <person name="Schmutz J."/>
            <person name="Larimer F."/>
            <person name="Land M."/>
            <person name="Hauser L."/>
            <person name="Kyrpides N."/>
            <person name="Kim E."/>
            <person name="Boone D.R."/>
            <person name="Brockman F."/>
            <person name="Culley D."/>
            <person name="Ferry J."/>
            <person name="Gunsalus R."/>
            <person name="McInerney M.J."/>
            <person name="Morrison M."/>
            <person name="Plugge C."/>
            <person name="Rohlin L."/>
            <person name="Scholten J."/>
            <person name="Sieber J."/>
            <person name="Stams A.J.M."/>
            <person name="Worm P."/>
            <person name="Henstra A.M."/>
            <person name="Richardson P."/>
        </authorList>
    </citation>
    <scope>NUCLEOTIDE SEQUENCE [LARGE SCALE GENOMIC DNA]</scope>
    <source>
        <strain evidence="5">DSM 10017 / MPOB</strain>
    </source>
</reference>
<dbReference type="EMBL" id="CP000478">
    <property type="protein sequence ID" value="ABK18846.1"/>
    <property type="molecule type" value="Genomic_DNA"/>
</dbReference>
<dbReference type="Proteomes" id="UP000001784">
    <property type="component" value="Chromosome"/>
</dbReference>
<dbReference type="PROSITE" id="PS01081">
    <property type="entry name" value="HTH_TETR_1"/>
    <property type="match status" value="1"/>
</dbReference>
<evidence type="ECO:0000256" key="1">
    <source>
        <dbReference type="ARBA" id="ARBA00023125"/>
    </source>
</evidence>
<dbReference type="eggNOG" id="COG1309">
    <property type="taxonomic scope" value="Bacteria"/>
</dbReference>
<dbReference type="HOGENOM" id="CLU_069356_16_1_7"/>
<dbReference type="AlphaFoldDB" id="A0LN44"/>
<accession>A0LN44</accession>
<dbReference type="PROSITE" id="PS50977">
    <property type="entry name" value="HTH_TETR_2"/>
    <property type="match status" value="1"/>
</dbReference>
<dbReference type="PRINTS" id="PR00455">
    <property type="entry name" value="HTHTETR"/>
</dbReference>
<organism evidence="4 5">
    <name type="scientific">Syntrophobacter fumaroxidans (strain DSM 10017 / MPOB)</name>
    <dbReference type="NCBI Taxonomy" id="335543"/>
    <lineage>
        <taxon>Bacteria</taxon>
        <taxon>Pseudomonadati</taxon>
        <taxon>Thermodesulfobacteriota</taxon>
        <taxon>Syntrophobacteria</taxon>
        <taxon>Syntrophobacterales</taxon>
        <taxon>Syntrophobacteraceae</taxon>
        <taxon>Syntrophobacter</taxon>
    </lineage>
</organism>
<sequence length="245" mass="27204">MRTNVPNYCSKPALKTNVCTADKEISMQDGPKKSDDTKARLIEAAGAVFARQGFRWATVREICSRAGAHVGSVNYHFRDKEGLYAAVLEHTQRSAVEKYPPDLGLREGATPQERLRAFVHSLLSRILAEGVPAWHGKLLAREIAEPTEALDRLLQNSVRPLFSYLAGIVRELLEEADPPEGEESDVVFLCLMSIVGQCLQHYTARRAIAVLRPKSFDPSDIERIADHISRFSIGGIRELRAGKSP</sequence>
<dbReference type="PANTHER" id="PTHR30055:SF226">
    <property type="entry name" value="HTH-TYPE TRANSCRIPTIONAL REGULATOR PKSA"/>
    <property type="match status" value="1"/>
</dbReference>